<dbReference type="EMBL" id="JACYFU010000002">
    <property type="protein sequence ID" value="MBD8065428.1"/>
    <property type="molecule type" value="Genomic_DNA"/>
</dbReference>
<keyword evidence="5" id="KW-1185">Reference proteome</keyword>
<dbReference type="InterPro" id="IPR001638">
    <property type="entry name" value="Solute-binding_3/MltF_N"/>
</dbReference>
<evidence type="ECO:0000313" key="5">
    <source>
        <dbReference type="Proteomes" id="UP000654108"/>
    </source>
</evidence>
<evidence type="ECO:0000256" key="1">
    <source>
        <dbReference type="ARBA" id="ARBA00022729"/>
    </source>
</evidence>
<keyword evidence="2" id="KW-1133">Transmembrane helix</keyword>
<accession>A0A927FV52</accession>
<reference evidence="4" key="1">
    <citation type="submission" date="2020-09" db="EMBL/GenBank/DDBJ databases">
        <title>Genome seq and assembly of Devosia sp.</title>
        <authorList>
            <person name="Chhetri G."/>
        </authorList>
    </citation>
    <scope>NUCLEOTIDE SEQUENCE</scope>
    <source>
        <strain evidence="4">PTR5</strain>
    </source>
</reference>
<name>A0A927FV52_9HYPH</name>
<organism evidence="4 5">
    <name type="scientific">Devosia oryzisoli</name>
    <dbReference type="NCBI Taxonomy" id="2774138"/>
    <lineage>
        <taxon>Bacteria</taxon>
        <taxon>Pseudomonadati</taxon>
        <taxon>Pseudomonadota</taxon>
        <taxon>Alphaproteobacteria</taxon>
        <taxon>Hyphomicrobiales</taxon>
        <taxon>Devosiaceae</taxon>
        <taxon>Devosia</taxon>
    </lineage>
</organism>
<dbReference type="Gene3D" id="3.40.190.10">
    <property type="entry name" value="Periplasmic binding protein-like II"/>
    <property type="match status" value="2"/>
</dbReference>
<dbReference type="Proteomes" id="UP000654108">
    <property type="component" value="Unassembled WGS sequence"/>
</dbReference>
<dbReference type="RefSeq" id="WP_191774336.1">
    <property type="nucleotide sequence ID" value="NZ_JACYFU010000002.1"/>
</dbReference>
<dbReference type="PANTHER" id="PTHR35936:SF17">
    <property type="entry name" value="ARGININE-BINDING EXTRACELLULAR PROTEIN ARTP"/>
    <property type="match status" value="1"/>
</dbReference>
<dbReference type="SMART" id="SM00062">
    <property type="entry name" value="PBPb"/>
    <property type="match status" value="1"/>
</dbReference>
<evidence type="ECO:0000256" key="2">
    <source>
        <dbReference type="SAM" id="Phobius"/>
    </source>
</evidence>
<keyword evidence="2" id="KW-0472">Membrane</keyword>
<keyword evidence="1" id="KW-0732">Signal</keyword>
<gene>
    <name evidence="4" type="ORF">IC608_08065</name>
</gene>
<feature type="transmembrane region" description="Helical" evidence="2">
    <location>
        <begin position="12"/>
        <end position="29"/>
    </location>
</feature>
<dbReference type="SUPFAM" id="SSF53850">
    <property type="entry name" value="Periplasmic binding protein-like II"/>
    <property type="match status" value="1"/>
</dbReference>
<evidence type="ECO:0000313" key="4">
    <source>
        <dbReference type="EMBL" id="MBD8065428.1"/>
    </source>
</evidence>
<keyword evidence="2" id="KW-0812">Transmembrane</keyword>
<proteinExistence type="predicted"/>
<protein>
    <submittedName>
        <fullName evidence="4">Transporter substrate-binding domain-containing protein</fullName>
    </submittedName>
</protein>
<feature type="domain" description="Solute-binding protein family 3/N-terminal" evidence="3">
    <location>
        <begin position="43"/>
        <end position="263"/>
    </location>
</feature>
<sequence>MTPARPHRWGRALLNIGAAACLLLGASLLPPDTSLNDRKASGVLKLCVPPSYPPLVTGKPDEPGYDIELARAIAGKLELRLLVNVLPSMGQDFNPRNWSLTRAQCDLVGGGVADTAQTRSFMQTLATGAETGWVIIGKSGAQLSKGDAVAVLPGTSGLDRIALSNWVRRAGLTARLAATPADLERLLTSSEVAAAITERYVAAQLSEGFSVGWLDPESFPVFPMAFGLWKGDQTLMRAVRQALHQLEREGMVSQLQDHYGVSRLGPG</sequence>
<comment type="caution">
    <text evidence="4">The sequence shown here is derived from an EMBL/GenBank/DDBJ whole genome shotgun (WGS) entry which is preliminary data.</text>
</comment>
<evidence type="ECO:0000259" key="3">
    <source>
        <dbReference type="SMART" id="SM00062"/>
    </source>
</evidence>
<dbReference type="PANTHER" id="PTHR35936">
    <property type="entry name" value="MEMBRANE-BOUND LYTIC MUREIN TRANSGLYCOSYLASE F"/>
    <property type="match status" value="1"/>
</dbReference>
<dbReference type="AlphaFoldDB" id="A0A927FV52"/>
<dbReference type="Pfam" id="PF00497">
    <property type="entry name" value="SBP_bac_3"/>
    <property type="match status" value="1"/>
</dbReference>